<organism evidence="1 2">
    <name type="scientific">Dialister succinatiphilus YIT 11850</name>
    <dbReference type="NCBI Taxonomy" id="742743"/>
    <lineage>
        <taxon>Bacteria</taxon>
        <taxon>Bacillati</taxon>
        <taxon>Bacillota</taxon>
        <taxon>Negativicutes</taxon>
        <taxon>Veillonellales</taxon>
        <taxon>Veillonellaceae</taxon>
        <taxon>Dialister</taxon>
    </lineage>
</organism>
<accession>H1D3E4</accession>
<protein>
    <submittedName>
        <fullName evidence="1">Uncharacterized protein</fullName>
    </submittedName>
</protein>
<sequence>MTALRAEGCGIALTGDEHKVSVT</sequence>
<feature type="non-terminal residue" evidence="1">
    <location>
        <position position="23"/>
    </location>
</feature>
<dbReference type="EMBL" id="ADLT01000089">
    <property type="protein sequence ID" value="EHO61945.1"/>
    <property type="molecule type" value="Genomic_DNA"/>
</dbReference>
<proteinExistence type="predicted"/>
<evidence type="ECO:0000313" key="2">
    <source>
        <dbReference type="Proteomes" id="UP000003277"/>
    </source>
</evidence>
<evidence type="ECO:0000313" key="1">
    <source>
        <dbReference type="EMBL" id="EHO61945.1"/>
    </source>
</evidence>
<name>H1D3E4_9FIRM</name>
<dbReference type="Proteomes" id="UP000003277">
    <property type="component" value="Unassembled WGS sequence"/>
</dbReference>
<dbReference type="AlphaFoldDB" id="H1D3E4"/>
<reference evidence="1 2" key="1">
    <citation type="submission" date="2011-11" db="EMBL/GenBank/DDBJ databases">
        <title>The Genome Sequence of Dialister succinatiphilus YIT 11850.</title>
        <authorList>
            <consortium name="The Broad Institute Genome Sequencing Platform"/>
            <person name="Earl A."/>
            <person name="Ward D."/>
            <person name="Feldgarden M."/>
            <person name="Gevers D."/>
            <person name="Morotomi M."/>
            <person name="Young S.K."/>
            <person name="Zeng Q."/>
            <person name="Gargeya S."/>
            <person name="Fitzgerald M."/>
            <person name="Haas B."/>
            <person name="Abouelleil A."/>
            <person name="Alvarado L."/>
            <person name="Arachchi H.M."/>
            <person name="Berlin A."/>
            <person name="Brown A."/>
            <person name="Chapman S.B."/>
            <person name="Dunbar C."/>
            <person name="Gearin G."/>
            <person name="Goldberg J."/>
            <person name="Griggs A."/>
            <person name="Gujja S."/>
            <person name="Heiman D."/>
            <person name="Howarth C."/>
            <person name="Lui A."/>
            <person name="MacDonald P.J.P."/>
            <person name="Montmayeur A."/>
            <person name="Murphy C."/>
            <person name="Neiman D."/>
            <person name="Pearson M."/>
            <person name="Priest M."/>
            <person name="Roberts A."/>
            <person name="Saif S."/>
            <person name="Shea T."/>
            <person name="Sisk P."/>
            <person name="Stolte C."/>
            <person name="Sykes S."/>
            <person name="Wortman J."/>
            <person name="Nusbaum C."/>
            <person name="Birren B."/>
        </authorList>
    </citation>
    <scope>NUCLEOTIDE SEQUENCE [LARGE SCALE GENOMIC DNA]</scope>
    <source>
        <strain evidence="1 2">YIT 11850</strain>
    </source>
</reference>
<comment type="caution">
    <text evidence="1">The sequence shown here is derived from an EMBL/GenBank/DDBJ whole genome shotgun (WGS) entry which is preliminary data.</text>
</comment>
<keyword evidence="2" id="KW-1185">Reference proteome</keyword>
<gene>
    <name evidence="1" type="ORF">HMPREF9453_02132</name>
</gene>
<dbReference type="HOGENOM" id="CLU_3423780_0_0_9"/>